<protein>
    <submittedName>
        <fullName evidence="1">Uncharacterized protein</fullName>
    </submittedName>
</protein>
<proteinExistence type="predicted"/>
<name>A0ACB8VLJ8_9TELE</name>
<dbReference type="Proteomes" id="UP000831701">
    <property type="component" value="Chromosome 20"/>
</dbReference>
<evidence type="ECO:0000313" key="1">
    <source>
        <dbReference type="EMBL" id="KAI3356280.1"/>
    </source>
</evidence>
<sequence length="1025" mass="115478">MSAQGLLSSVFSCSLSPKTISKRRLRQTKSLDPALMRHYGIEAEEMSYKGDFMWNSVSGRSVGLKPVPLQSLSELERVRLQDVAFRRLLRDRDLGCHITIPKYGHKHKKSLRLKLDSLSKEKSKDKETVPQAFGIPLSQVISNDRTHKQRHDPPRGEHSDPTELMLSFLHLTSSFKRANKELSSSNSSLSSTSETPNESPLPSTPDAAPRTRRRGGVSVDCITDLDDNQSRLLEALQLSLPEETAGNRKKRHDKKLSLNPIYRQVPRVVDLCCQHLKTYGLQTVGIFRVGSSKKRVRQLREEFDQGWEVHLDEEHSVHDVAALLKEFLRDMPDPLLTRELYTSFINTMLLDYSDQESAIQLLIFLLPPCNSDTLQRLLCLLSTVATHAEDRLDSKGQEITGNKMTPLNLATVFGPNLLHKQKNSDKEFAVQSFARAEESTAIIGVVERMINTYDTLFMVPADLQNEVLMSLLETDPDVVDYLLRRKASQYSEPGLLRAEESFTLTERCLSSDSIKASSGEVSPYDNNSPILSDGLLCKYPEESSPLSDRIPRLSGQYELSCHSKDRSGSTSPTLSTHKEASTDDFWDTWHELFSKDLIGRHITGSLGDVSECESYGSSEGLSSSHQASLDFAHDPPLFCLKMETLESELTCPICLELFEDPLLLPCAHSLCFNCAHRILVSHCTPTEPIQSISAFQCPTCRYVITLNQRGLEGLKRNVTLQNIIDRYQKASLSGPNSPNETRRERAAPDSKAMTSPGDRVQCQFCEQDPPQDAVKTCVTCEVSYCDEKCLKATHPNKKPFTGHRLIEPLLDSHLRGLMCLEHEDEKVNMYCVTDEQLICALCKLVGRHRDHQVAALSDRYDKLKQALDSNLGSLIKRTSELESLMGKLIQTCQHVEVNASRQENKLLEECDQLINIIQQRRQIIATKIKEGKSMRLRKLAQQIASCKQCIERSSSLITQADQTLKETDHTRFLQTAKSICERVSMATASSQILLPEINLNDTFDTFALDFTREKKMLESLDYLTG</sequence>
<accession>A0ACB8VLJ8</accession>
<gene>
    <name evidence="1" type="ORF">L3Q82_017522</name>
</gene>
<comment type="caution">
    <text evidence="1">The sequence shown here is derived from an EMBL/GenBank/DDBJ whole genome shotgun (WGS) entry which is preliminary data.</text>
</comment>
<keyword evidence="2" id="KW-1185">Reference proteome</keyword>
<dbReference type="EMBL" id="CM041550">
    <property type="protein sequence ID" value="KAI3356280.1"/>
    <property type="molecule type" value="Genomic_DNA"/>
</dbReference>
<evidence type="ECO:0000313" key="2">
    <source>
        <dbReference type="Proteomes" id="UP000831701"/>
    </source>
</evidence>
<organism evidence="1 2">
    <name type="scientific">Scortum barcoo</name>
    <name type="common">barcoo grunter</name>
    <dbReference type="NCBI Taxonomy" id="214431"/>
    <lineage>
        <taxon>Eukaryota</taxon>
        <taxon>Metazoa</taxon>
        <taxon>Chordata</taxon>
        <taxon>Craniata</taxon>
        <taxon>Vertebrata</taxon>
        <taxon>Euteleostomi</taxon>
        <taxon>Actinopterygii</taxon>
        <taxon>Neopterygii</taxon>
        <taxon>Teleostei</taxon>
        <taxon>Neoteleostei</taxon>
        <taxon>Acanthomorphata</taxon>
        <taxon>Eupercaria</taxon>
        <taxon>Centrarchiformes</taxon>
        <taxon>Terapontoidei</taxon>
        <taxon>Terapontidae</taxon>
        <taxon>Scortum</taxon>
    </lineage>
</organism>
<reference evidence="1" key="1">
    <citation type="submission" date="2022-04" db="EMBL/GenBank/DDBJ databases">
        <title>Jade perch genome.</title>
        <authorList>
            <person name="Chao B."/>
        </authorList>
    </citation>
    <scope>NUCLEOTIDE SEQUENCE</scope>
    <source>
        <strain evidence="1">CB-2022</strain>
    </source>
</reference>